<dbReference type="Pfam" id="PF00642">
    <property type="entry name" value="zf-CCCH"/>
    <property type="match status" value="1"/>
</dbReference>
<evidence type="ECO:0000256" key="5">
    <source>
        <dbReference type="PROSITE-ProRule" id="PRU00723"/>
    </source>
</evidence>
<evidence type="ECO:0000256" key="6">
    <source>
        <dbReference type="SAM" id="MobiDB-lite"/>
    </source>
</evidence>
<evidence type="ECO:0000313" key="9">
    <source>
        <dbReference type="Proteomes" id="UP000785679"/>
    </source>
</evidence>
<organism evidence="8 9">
    <name type="scientific">Halteria grandinella</name>
    <dbReference type="NCBI Taxonomy" id="5974"/>
    <lineage>
        <taxon>Eukaryota</taxon>
        <taxon>Sar</taxon>
        <taxon>Alveolata</taxon>
        <taxon>Ciliophora</taxon>
        <taxon>Intramacronucleata</taxon>
        <taxon>Spirotrichea</taxon>
        <taxon>Stichotrichia</taxon>
        <taxon>Sporadotrichida</taxon>
        <taxon>Halteriidae</taxon>
        <taxon>Halteria</taxon>
    </lineage>
</organism>
<dbReference type="SMART" id="SM00356">
    <property type="entry name" value="ZnF_C3H1"/>
    <property type="match status" value="1"/>
</dbReference>
<dbReference type="FunFam" id="4.10.1000.10:FF:000003">
    <property type="entry name" value="Zinc finger CCCH domain-containing protein"/>
    <property type="match status" value="1"/>
</dbReference>
<feature type="region of interest" description="Disordered" evidence="6">
    <location>
        <begin position="1"/>
        <end position="39"/>
    </location>
</feature>
<evidence type="ECO:0000256" key="2">
    <source>
        <dbReference type="ARBA" id="ARBA00022737"/>
    </source>
</evidence>
<dbReference type="EMBL" id="RRYP01000348">
    <property type="protein sequence ID" value="TNV87569.1"/>
    <property type="molecule type" value="Genomic_DNA"/>
</dbReference>
<dbReference type="GO" id="GO:0010468">
    <property type="term" value="P:regulation of gene expression"/>
    <property type="evidence" value="ECO:0007669"/>
    <property type="project" value="UniProtKB-ARBA"/>
</dbReference>
<dbReference type="GO" id="GO:0003729">
    <property type="term" value="F:mRNA binding"/>
    <property type="evidence" value="ECO:0007669"/>
    <property type="project" value="InterPro"/>
</dbReference>
<feature type="compositionally biased region" description="Polar residues" evidence="6">
    <location>
        <begin position="30"/>
        <end position="39"/>
    </location>
</feature>
<feature type="zinc finger region" description="C3H1-type" evidence="5">
    <location>
        <begin position="50"/>
        <end position="78"/>
    </location>
</feature>
<feature type="compositionally biased region" description="Low complexity" evidence="6">
    <location>
        <begin position="12"/>
        <end position="29"/>
    </location>
</feature>
<keyword evidence="2" id="KW-0677">Repeat</keyword>
<dbReference type="Proteomes" id="UP000785679">
    <property type="component" value="Unassembled WGS sequence"/>
</dbReference>
<dbReference type="InterPro" id="IPR000571">
    <property type="entry name" value="Znf_CCCH"/>
</dbReference>
<gene>
    <name evidence="8" type="ORF">FGO68_gene2690</name>
</gene>
<protein>
    <recommendedName>
        <fullName evidence="7">C3H1-type domain-containing protein</fullName>
    </recommendedName>
</protein>
<comment type="caution">
    <text evidence="8">The sequence shown here is derived from an EMBL/GenBank/DDBJ whole genome shotgun (WGS) entry which is preliminary data.</text>
</comment>
<sequence>MQSKIQGQYPFPVHQPQSPVQSPVQTSASNIPEQNSSQAASTLLPSLNSLYKTQLCKHYQQNKHCHVGNKCHFAHGENELRKKEDVSILKSSNDEFNSRFLIQDRQRNGCQLFDHQYFVAAPSRSTDEDAQHPLQQLQDLEVQILL</sequence>
<keyword evidence="9" id="KW-1185">Reference proteome</keyword>
<name>A0A8J8P7Y1_HALGN</name>
<keyword evidence="1 5" id="KW-0479">Metal-binding</keyword>
<evidence type="ECO:0000256" key="3">
    <source>
        <dbReference type="ARBA" id="ARBA00022771"/>
    </source>
</evidence>
<dbReference type="Gene3D" id="4.10.1000.10">
    <property type="entry name" value="Zinc finger, CCCH-type"/>
    <property type="match status" value="1"/>
</dbReference>
<keyword evidence="3 5" id="KW-0863">Zinc-finger</keyword>
<proteinExistence type="predicted"/>
<dbReference type="PANTHER" id="PTHR12547">
    <property type="entry name" value="CCCH ZINC FINGER/TIS11-RELATED"/>
    <property type="match status" value="1"/>
</dbReference>
<accession>A0A8J8P7Y1</accession>
<evidence type="ECO:0000259" key="7">
    <source>
        <dbReference type="PROSITE" id="PS50103"/>
    </source>
</evidence>
<evidence type="ECO:0000256" key="4">
    <source>
        <dbReference type="ARBA" id="ARBA00022833"/>
    </source>
</evidence>
<dbReference type="OrthoDB" id="410307at2759"/>
<dbReference type="GO" id="GO:0051252">
    <property type="term" value="P:regulation of RNA metabolic process"/>
    <property type="evidence" value="ECO:0007669"/>
    <property type="project" value="UniProtKB-ARBA"/>
</dbReference>
<reference evidence="8" key="1">
    <citation type="submission" date="2019-06" db="EMBL/GenBank/DDBJ databases">
        <authorList>
            <person name="Zheng W."/>
        </authorList>
    </citation>
    <scope>NUCLEOTIDE SEQUENCE</scope>
    <source>
        <strain evidence="8">QDHG01</strain>
    </source>
</reference>
<evidence type="ECO:0000256" key="1">
    <source>
        <dbReference type="ARBA" id="ARBA00022723"/>
    </source>
</evidence>
<keyword evidence="4 5" id="KW-0862">Zinc</keyword>
<dbReference type="SUPFAM" id="SSF90229">
    <property type="entry name" value="CCCH zinc finger"/>
    <property type="match status" value="1"/>
</dbReference>
<dbReference type="PANTHER" id="PTHR12547:SF18">
    <property type="entry name" value="PROTEIN TIS11"/>
    <property type="match status" value="1"/>
</dbReference>
<dbReference type="InterPro" id="IPR036855">
    <property type="entry name" value="Znf_CCCH_sf"/>
</dbReference>
<dbReference type="GO" id="GO:0008270">
    <property type="term" value="F:zinc ion binding"/>
    <property type="evidence" value="ECO:0007669"/>
    <property type="project" value="UniProtKB-KW"/>
</dbReference>
<dbReference type="InterPro" id="IPR045877">
    <property type="entry name" value="ZFP36-like"/>
</dbReference>
<dbReference type="PROSITE" id="PS50103">
    <property type="entry name" value="ZF_C3H1"/>
    <property type="match status" value="1"/>
</dbReference>
<evidence type="ECO:0000313" key="8">
    <source>
        <dbReference type="EMBL" id="TNV87569.1"/>
    </source>
</evidence>
<dbReference type="AlphaFoldDB" id="A0A8J8P7Y1"/>
<feature type="domain" description="C3H1-type" evidence="7">
    <location>
        <begin position="50"/>
        <end position="78"/>
    </location>
</feature>